<keyword evidence="2" id="KW-1185">Reference proteome</keyword>
<evidence type="ECO:0008006" key="3">
    <source>
        <dbReference type="Google" id="ProtNLM"/>
    </source>
</evidence>
<reference evidence="1 2" key="1">
    <citation type="journal article" date="2017" name="Antonie Van Leeuwenhoek">
        <title>Rhizobium rhizosphaerae sp. nov., a novel species isolated from rice rhizosphere.</title>
        <authorList>
            <person name="Zhao J.J."/>
            <person name="Zhang J."/>
            <person name="Zhang R.J."/>
            <person name="Zhang C.W."/>
            <person name="Yin H.Q."/>
            <person name="Zhang X.X."/>
        </authorList>
    </citation>
    <scope>NUCLEOTIDE SEQUENCE [LARGE SCALE GENOMIC DNA]</scope>
    <source>
        <strain evidence="1 2">BSs20135</strain>
    </source>
</reference>
<evidence type="ECO:0000313" key="2">
    <source>
        <dbReference type="Proteomes" id="UP000006327"/>
    </source>
</evidence>
<protein>
    <recommendedName>
        <fullName evidence="3">GTP-binding protein</fullName>
    </recommendedName>
</protein>
<proteinExistence type="predicted"/>
<name>K6Y5Y4_9ALTE</name>
<dbReference type="OrthoDB" id="1263265at2"/>
<dbReference type="AlphaFoldDB" id="K6Y5Y4"/>
<organism evidence="1 2">
    <name type="scientific">Paraglaciecola arctica BSs20135</name>
    <dbReference type="NCBI Taxonomy" id="493475"/>
    <lineage>
        <taxon>Bacteria</taxon>
        <taxon>Pseudomonadati</taxon>
        <taxon>Pseudomonadota</taxon>
        <taxon>Gammaproteobacteria</taxon>
        <taxon>Alteromonadales</taxon>
        <taxon>Alteromonadaceae</taxon>
        <taxon>Paraglaciecola</taxon>
    </lineage>
</organism>
<dbReference type="eggNOG" id="COG2841">
    <property type="taxonomic scope" value="Bacteria"/>
</dbReference>
<dbReference type="EMBL" id="BAEO01000029">
    <property type="protein sequence ID" value="GAC19341.1"/>
    <property type="molecule type" value="Genomic_DNA"/>
</dbReference>
<dbReference type="InterPro" id="IPR007420">
    <property type="entry name" value="DUF465"/>
</dbReference>
<comment type="caution">
    <text evidence="1">The sequence shown here is derived from an EMBL/GenBank/DDBJ whole genome shotgun (WGS) entry which is preliminary data.</text>
</comment>
<gene>
    <name evidence="1" type="ORF">GARC_2375</name>
</gene>
<accession>K6Y5Y4</accession>
<dbReference type="STRING" id="493475.GARC_2375"/>
<dbReference type="Proteomes" id="UP000006327">
    <property type="component" value="Unassembled WGS sequence"/>
</dbReference>
<dbReference type="Gene3D" id="6.10.280.50">
    <property type="match status" value="1"/>
</dbReference>
<sequence length="83" mass="9866">MQLEKHTLVNDFPEHKHTIRHLKMNDNHFAKLFDEYNELASEIHSIEENGQPVADEYLESLKVRRVHLKDELFNLVIKTEDAL</sequence>
<dbReference type="InterPro" id="IPR038444">
    <property type="entry name" value="DUF465_sf"/>
</dbReference>
<evidence type="ECO:0000313" key="1">
    <source>
        <dbReference type="EMBL" id="GAC19341.1"/>
    </source>
</evidence>
<dbReference type="Pfam" id="PF04325">
    <property type="entry name" value="DUF465"/>
    <property type="match status" value="1"/>
</dbReference>
<dbReference type="RefSeq" id="WP_007620066.1">
    <property type="nucleotide sequence ID" value="NZ_BAEO01000029.1"/>
</dbReference>